<dbReference type="InterPro" id="IPR051045">
    <property type="entry name" value="TonB-dependent_transducer"/>
</dbReference>
<evidence type="ECO:0000256" key="4">
    <source>
        <dbReference type="ARBA" id="ARBA00022475"/>
    </source>
</evidence>
<keyword evidence="4 10" id="KW-1003">Cell membrane</keyword>
<keyword evidence="10" id="KW-0735">Signal-anchor</keyword>
<dbReference type="AlphaFoldDB" id="A0A4U1B2F9"/>
<evidence type="ECO:0000256" key="3">
    <source>
        <dbReference type="ARBA" id="ARBA00022448"/>
    </source>
</evidence>
<keyword evidence="3 10" id="KW-0813">Transport</keyword>
<name>A0A4U1B2F9_9GAMM</name>
<evidence type="ECO:0000256" key="10">
    <source>
        <dbReference type="RuleBase" id="RU362123"/>
    </source>
</evidence>
<evidence type="ECO:0000256" key="2">
    <source>
        <dbReference type="ARBA" id="ARBA00006555"/>
    </source>
</evidence>
<evidence type="ECO:0000259" key="11">
    <source>
        <dbReference type="PROSITE" id="PS52015"/>
    </source>
</evidence>
<dbReference type="RefSeq" id="WP_136736952.1">
    <property type="nucleotide sequence ID" value="NZ_SWDB01000035.1"/>
</dbReference>
<dbReference type="GO" id="GO:0015031">
    <property type="term" value="P:protein transport"/>
    <property type="evidence" value="ECO:0007669"/>
    <property type="project" value="UniProtKB-UniRule"/>
</dbReference>
<accession>A0A4U1B2F9</accession>
<evidence type="ECO:0000313" key="12">
    <source>
        <dbReference type="EMBL" id="TKB43641.1"/>
    </source>
</evidence>
<dbReference type="Pfam" id="PF03544">
    <property type="entry name" value="TonB_C"/>
    <property type="match status" value="1"/>
</dbReference>
<dbReference type="OrthoDB" id="1628901at2"/>
<dbReference type="PANTHER" id="PTHR33446">
    <property type="entry name" value="PROTEIN TONB-RELATED"/>
    <property type="match status" value="1"/>
</dbReference>
<dbReference type="Gene3D" id="3.30.1150.10">
    <property type="match status" value="1"/>
</dbReference>
<feature type="domain" description="TonB C-terminal" evidence="11">
    <location>
        <begin position="110"/>
        <end position="202"/>
    </location>
</feature>
<dbReference type="PANTHER" id="PTHR33446:SF14">
    <property type="entry name" value="PROTEIN TONB"/>
    <property type="match status" value="1"/>
</dbReference>
<sequence length="202" mass="22609">MKFFVAIIAGAFVSLGLIAMMAALVASDDIYVEEVDDYTIIELTEPRKDSRPVHIKRVLEPPPEPVQKPSGISTVRAEPAKASTSIEQVEMPGIAVSSNFESQEFVMDLPQDTGATPIYRTLPRYPISAARQKIRGWVKLRFSINTEGFPEDIEVIESQPEEIFDQAAVDALARWKYRPKMESGQPVKQENLSVRIDFGKKN</sequence>
<keyword evidence="5 10" id="KW-0997">Cell inner membrane</keyword>
<gene>
    <name evidence="12" type="ORF">E8M12_14315</name>
</gene>
<keyword evidence="13" id="KW-1185">Reference proteome</keyword>
<evidence type="ECO:0000256" key="6">
    <source>
        <dbReference type="ARBA" id="ARBA00022692"/>
    </source>
</evidence>
<comment type="function">
    <text evidence="10">Interacts with outer membrane receptor proteins that carry out high-affinity binding and energy dependent uptake into the periplasmic space of specific substrates. It could act to transduce energy from the cytoplasmic membrane to specific energy-requiring processes in the outer membrane, resulting in the release into the periplasm of ligands bound by these outer membrane proteins.</text>
</comment>
<dbReference type="PROSITE" id="PS52015">
    <property type="entry name" value="TONB_CTD"/>
    <property type="match status" value="1"/>
</dbReference>
<dbReference type="InterPro" id="IPR003538">
    <property type="entry name" value="TonB"/>
</dbReference>
<dbReference type="NCBIfam" id="TIGR01352">
    <property type="entry name" value="tonB_Cterm"/>
    <property type="match status" value="1"/>
</dbReference>
<dbReference type="InterPro" id="IPR006260">
    <property type="entry name" value="TonB/TolA_C"/>
</dbReference>
<dbReference type="InterPro" id="IPR037682">
    <property type="entry name" value="TonB_C"/>
</dbReference>
<comment type="caution">
    <text evidence="12">The sequence shown here is derived from an EMBL/GenBank/DDBJ whole genome shotgun (WGS) entry which is preliminary data.</text>
</comment>
<evidence type="ECO:0000256" key="9">
    <source>
        <dbReference type="ARBA" id="ARBA00023136"/>
    </source>
</evidence>
<protein>
    <recommendedName>
        <fullName evidence="10">Protein TonB</fullName>
    </recommendedName>
</protein>
<keyword evidence="8" id="KW-1133">Transmembrane helix</keyword>
<dbReference type="GO" id="GO:0005886">
    <property type="term" value="C:plasma membrane"/>
    <property type="evidence" value="ECO:0007669"/>
    <property type="project" value="UniProtKB-SubCell"/>
</dbReference>
<dbReference type="SUPFAM" id="SSF74653">
    <property type="entry name" value="TolA/TonB C-terminal domain"/>
    <property type="match status" value="1"/>
</dbReference>
<dbReference type="Proteomes" id="UP000307999">
    <property type="component" value="Unassembled WGS sequence"/>
</dbReference>
<proteinExistence type="inferred from homology"/>
<keyword evidence="6" id="KW-0812">Transmembrane</keyword>
<dbReference type="GO" id="GO:0015891">
    <property type="term" value="P:siderophore transport"/>
    <property type="evidence" value="ECO:0007669"/>
    <property type="project" value="InterPro"/>
</dbReference>
<keyword evidence="7 10" id="KW-0653">Protein transport</keyword>
<reference evidence="12 13" key="1">
    <citation type="submission" date="2019-04" db="EMBL/GenBank/DDBJ databases">
        <title>Thalassotalea guangxiensis sp. nov., isolated from sediment of the coastal wetland.</title>
        <authorList>
            <person name="Zheng S."/>
            <person name="Zhang D."/>
        </authorList>
    </citation>
    <scope>NUCLEOTIDE SEQUENCE [LARGE SCALE GENOMIC DNA]</scope>
    <source>
        <strain evidence="12 13">ZS-4</strain>
    </source>
</reference>
<dbReference type="PRINTS" id="PR01374">
    <property type="entry name" value="TONBPROTEIN"/>
</dbReference>
<keyword evidence="9" id="KW-0472">Membrane</keyword>
<evidence type="ECO:0000256" key="7">
    <source>
        <dbReference type="ARBA" id="ARBA00022927"/>
    </source>
</evidence>
<evidence type="ECO:0000313" key="13">
    <source>
        <dbReference type="Proteomes" id="UP000307999"/>
    </source>
</evidence>
<organism evidence="12 13">
    <name type="scientific">Thalassotalea mangrovi</name>
    <dbReference type="NCBI Taxonomy" id="2572245"/>
    <lineage>
        <taxon>Bacteria</taxon>
        <taxon>Pseudomonadati</taxon>
        <taxon>Pseudomonadota</taxon>
        <taxon>Gammaproteobacteria</taxon>
        <taxon>Alteromonadales</taxon>
        <taxon>Colwelliaceae</taxon>
        <taxon>Thalassotalea</taxon>
    </lineage>
</organism>
<dbReference type="GO" id="GO:0030288">
    <property type="term" value="C:outer membrane-bounded periplasmic space"/>
    <property type="evidence" value="ECO:0007669"/>
    <property type="project" value="InterPro"/>
</dbReference>
<comment type="subcellular location">
    <subcellularLocation>
        <location evidence="1 10">Cell inner membrane</location>
        <topology evidence="1 10">Single-pass membrane protein</topology>
        <orientation evidence="1 10">Periplasmic side</orientation>
    </subcellularLocation>
</comment>
<evidence type="ECO:0000256" key="5">
    <source>
        <dbReference type="ARBA" id="ARBA00022519"/>
    </source>
</evidence>
<dbReference type="GO" id="GO:0031992">
    <property type="term" value="F:energy transducer activity"/>
    <property type="evidence" value="ECO:0007669"/>
    <property type="project" value="InterPro"/>
</dbReference>
<evidence type="ECO:0000256" key="1">
    <source>
        <dbReference type="ARBA" id="ARBA00004383"/>
    </source>
</evidence>
<evidence type="ECO:0000256" key="8">
    <source>
        <dbReference type="ARBA" id="ARBA00022989"/>
    </source>
</evidence>
<dbReference type="GO" id="GO:0055085">
    <property type="term" value="P:transmembrane transport"/>
    <property type="evidence" value="ECO:0007669"/>
    <property type="project" value="InterPro"/>
</dbReference>
<dbReference type="EMBL" id="SWDB01000035">
    <property type="protein sequence ID" value="TKB43641.1"/>
    <property type="molecule type" value="Genomic_DNA"/>
</dbReference>
<comment type="similarity">
    <text evidence="2 10">Belongs to the TonB family.</text>
</comment>